<comment type="pathway">
    <text evidence="1">Cofactor biosynthesis; biotin biosynthesis; biotin from 7,8-diaminononanoate: step 1/2.</text>
</comment>
<name>A0A2I1P9K5_9MICO</name>
<dbReference type="PIRSF" id="PIRSF006755">
    <property type="entry name" value="DTB_synth"/>
    <property type="match status" value="1"/>
</dbReference>
<dbReference type="Proteomes" id="UP000234206">
    <property type="component" value="Unassembled WGS sequence"/>
</dbReference>
<feature type="binding site" evidence="1">
    <location>
        <position position="58"/>
    </location>
    <ligand>
        <name>ATP</name>
        <dbReference type="ChEBI" id="CHEBI:30616"/>
    </ligand>
</feature>
<gene>
    <name evidence="1 2" type="primary">bioD</name>
    <name evidence="2" type="ORF">CYJ76_08505</name>
</gene>
<sequence>MSGQAPGVVRVVVVTGTDTDVGKTVVTAALCARLLADGQRVHLHKPTQTGVAADEEGDVQTVRRMLGAPVGLTTSEGVRLPEPLAPATAARRAGVEAPTVARHAEQVRELARALARETAGATLVLEGAGGVLVEMDAAGGTLRDLVRELATGTPDHEGGGDALSVQVVVVARAGLGTLNHAALTVEALRGPLGERLPARTLAGLVVGASSEDPGLAERCNVEDLPRVTGLPLLGSVPAGAGDLSPEDLVAGAARWLVWP</sequence>
<dbReference type="SUPFAM" id="SSF52540">
    <property type="entry name" value="P-loop containing nucleoside triphosphate hydrolases"/>
    <property type="match status" value="1"/>
</dbReference>
<dbReference type="GO" id="GO:0005829">
    <property type="term" value="C:cytosol"/>
    <property type="evidence" value="ECO:0007669"/>
    <property type="project" value="TreeGrafter"/>
</dbReference>
<comment type="similarity">
    <text evidence="1">Belongs to the dethiobiotin synthetase family.</text>
</comment>
<comment type="cofactor">
    <cofactor evidence="1">
        <name>Mg(2+)</name>
        <dbReference type="ChEBI" id="CHEBI:18420"/>
    </cofactor>
</comment>
<dbReference type="InterPro" id="IPR004472">
    <property type="entry name" value="DTB_synth_BioD"/>
</dbReference>
<dbReference type="GO" id="GO:0009102">
    <property type="term" value="P:biotin biosynthetic process"/>
    <property type="evidence" value="ECO:0007669"/>
    <property type="project" value="UniProtKB-UniRule"/>
</dbReference>
<feature type="binding site" evidence="1">
    <location>
        <begin position="126"/>
        <end position="129"/>
    </location>
    <ligand>
        <name>ATP</name>
        <dbReference type="ChEBI" id="CHEBI:30616"/>
    </ligand>
</feature>
<feature type="binding site" evidence="1">
    <location>
        <position position="24"/>
    </location>
    <ligand>
        <name>Mg(2+)</name>
        <dbReference type="ChEBI" id="CHEBI:18420"/>
    </ligand>
</feature>
<dbReference type="NCBIfam" id="TIGR00347">
    <property type="entry name" value="bioD"/>
    <property type="match status" value="1"/>
</dbReference>
<comment type="function">
    <text evidence="1">Catalyzes a mechanistically unusual reaction, the ATP-dependent insertion of CO2 between the N7 and N8 nitrogen atoms of 7,8-diaminopelargonic acid (DAPA, also called 7,8-diammoniononanoate) to form a ureido ring.</text>
</comment>
<comment type="caution">
    <text evidence="1">Lacks conserved residue(s) required for the propagation of feature annotation.</text>
</comment>
<dbReference type="OrthoDB" id="9802610at2"/>
<evidence type="ECO:0000313" key="2">
    <source>
        <dbReference type="EMBL" id="PKZ41315.1"/>
    </source>
</evidence>
<dbReference type="PANTHER" id="PTHR43210">
    <property type="entry name" value="DETHIOBIOTIN SYNTHETASE"/>
    <property type="match status" value="1"/>
</dbReference>
<dbReference type="GO" id="GO:0000287">
    <property type="term" value="F:magnesium ion binding"/>
    <property type="evidence" value="ECO:0007669"/>
    <property type="project" value="UniProtKB-UniRule"/>
</dbReference>
<dbReference type="InterPro" id="IPR027417">
    <property type="entry name" value="P-loop_NTPase"/>
</dbReference>
<keyword evidence="1" id="KW-0460">Magnesium</keyword>
<dbReference type="RefSeq" id="WP_101849838.1">
    <property type="nucleotide sequence ID" value="NZ_JBHLVH010000004.1"/>
</dbReference>
<comment type="subcellular location">
    <subcellularLocation>
        <location evidence="1">Cytoplasm</location>
    </subcellularLocation>
</comment>
<feature type="active site" evidence="1">
    <location>
        <position position="45"/>
    </location>
</feature>
<evidence type="ECO:0000313" key="3">
    <source>
        <dbReference type="Proteomes" id="UP000234206"/>
    </source>
</evidence>
<dbReference type="UniPathway" id="UPA00078">
    <property type="reaction ID" value="UER00161"/>
</dbReference>
<accession>A0A2I1P9K5</accession>
<keyword evidence="3" id="KW-1185">Reference proteome</keyword>
<feature type="binding site" evidence="1">
    <location>
        <position position="126"/>
    </location>
    <ligand>
        <name>Mg(2+)</name>
        <dbReference type="ChEBI" id="CHEBI:18420"/>
    </ligand>
</feature>
<dbReference type="Gene3D" id="3.40.50.300">
    <property type="entry name" value="P-loop containing nucleotide triphosphate hydrolases"/>
    <property type="match status" value="1"/>
</dbReference>
<feature type="binding site" evidence="1">
    <location>
        <position position="58"/>
    </location>
    <ligand>
        <name>Mg(2+)</name>
        <dbReference type="ChEBI" id="CHEBI:18420"/>
    </ligand>
</feature>
<keyword evidence="1" id="KW-0436">Ligase</keyword>
<dbReference type="CDD" id="cd03109">
    <property type="entry name" value="DTBS"/>
    <property type="match status" value="1"/>
</dbReference>
<feature type="binding site" evidence="1">
    <location>
        <position position="49"/>
    </location>
    <ligand>
        <name>substrate</name>
    </ligand>
</feature>
<dbReference type="GO" id="GO:0005524">
    <property type="term" value="F:ATP binding"/>
    <property type="evidence" value="ECO:0007669"/>
    <property type="project" value="UniProtKB-UniRule"/>
</dbReference>
<keyword evidence="1" id="KW-0093">Biotin biosynthesis</keyword>
<evidence type="ECO:0000256" key="1">
    <source>
        <dbReference type="HAMAP-Rule" id="MF_00336"/>
    </source>
</evidence>
<dbReference type="EC" id="6.3.3.3" evidence="1"/>
<reference evidence="2 3" key="1">
    <citation type="submission" date="2017-12" db="EMBL/GenBank/DDBJ databases">
        <title>Phylogenetic diversity of female urinary microbiome.</title>
        <authorList>
            <person name="Thomas-White K."/>
            <person name="Wolfe A.J."/>
        </authorList>
    </citation>
    <scope>NUCLEOTIDE SEQUENCE [LARGE SCALE GENOMIC DNA]</scope>
    <source>
        <strain evidence="2 3">UMB1298</strain>
    </source>
</reference>
<dbReference type="EMBL" id="PKIZ01000015">
    <property type="protein sequence ID" value="PKZ41315.1"/>
    <property type="molecule type" value="Genomic_DNA"/>
</dbReference>
<comment type="subunit">
    <text evidence="1">Homodimer.</text>
</comment>
<organism evidence="2 3">
    <name type="scientific">Kytococcus schroeteri</name>
    <dbReference type="NCBI Taxonomy" id="138300"/>
    <lineage>
        <taxon>Bacteria</taxon>
        <taxon>Bacillati</taxon>
        <taxon>Actinomycetota</taxon>
        <taxon>Actinomycetes</taxon>
        <taxon>Micrococcales</taxon>
        <taxon>Kytococcaceae</taxon>
        <taxon>Kytococcus</taxon>
    </lineage>
</organism>
<feature type="binding site" evidence="1">
    <location>
        <begin position="20"/>
        <end position="25"/>
    </location>
    <ligand>
        <name>ATP</name>
        <dbReference type="ChEBI" id="CHEBI:30616"/>
    </ligand>
</feature>
<keyword evidence="1" id="KW-0479">Metal-binding</keyword>
<dbReference type="Pfam" id="PF13500">
    <property type="entry name" value="AAA_26"/>
    <property type="match status" value="2"/>
</dbReference>
<comment type="caution">
    <text evidence="2">The sequence shown here is derived from an EMBL/GenBank/DDBJ whole genome shotgun (WGS) entry which is preliminary data.</text>
</comment>
<proteinExistence type="inferred from homology"/>
<dbReference type="GO" id="GO:0004141">
    <property type="term" value="F:dethiobiotin synthase activity"/>
    <property type="evidence" value="ECO:0007669"/>
    <property type="project" value="UniProtKB-UniRule"/>
</dbReference>
<dbReference type="PANTHER" id="PTHR43210:SF5">
    <property type="entry name" value="DETHIOBIOTIN SYNTHETASE"/>
    <property type="match status" value="1"/>
</dbReference>
<dbReference type="AlphaFoldDB" id="A0A2I1P9K5"/>
<keyword evidence="1" id="KW-0547">Nucleotide-binding</keyword>
<dbReference type="HAMAP" id="MF_00336">
    <property type="entry name" value="BioD"/>
    <property type="match status" value="1"/>
</dbReference>
<comment type="catalytic activity">
    <reaction evidence="1">
        <text>(7R,8S)-7,8-diammoniononanoate + CO2 + ATP = (4R,5S)-dethiobiotin + ADP + phosphate + 3 H(+)</text>
        <dbReference type="Rhea" id="RHEA:15805"/>
        <dbReference type="ChEBI" id="CHEBI:15378"/>
        <dbReference type="ChEBI" id="CHEBI:16526"/>
        <dbReference type="ChEBI" id="CHEBI:30616"/>
        <dbReference type="ChEBI" id="CHEBI:43474"/>
        <dbReference type="ChEBI" id="CHEBI:149469"/>
        <dbReference type="ChEBI" id="CHEBI:149473"/>
        <dbReference type="ChEBI" id="CHEBI:456216"/>
        <dbReference type="EC" id="6.3.3.3"/>
    </reaction>
</comment>
<keyword evidence="1" id="KW-0963">Cytoplasm</keyword>
<protein>
    <recommendedName>
        <fullName evidence="1">ATP-dependent dethiobiotin synthetase BioD</fullName>
        <ecNumber evidence="1">6.3.3.3</ecNumber>
    </recommendedName>
    <alternativeName>
        <fullName evidence="1">DTB synthetase</fullName>
        <shortName evidence="1">DTBS</shortName>
    </alternativeName>
    <alternativeName>
        <fullName evidence="1">Dethiobiotin synthase</fullName>
    </alternativeName>
</protein>
<keyword evidence="1" id="KW-0067">ATP-binding</keyword>